<evidence type="ECO:0008006" key="3">
    <source>
        <dbReference type="Google" id="ProtNLM"/>
    </source>
</evidence>
<sequence>MATSSRRYSYTIGYKLQVIEYAKQHGNGAAERHLGAPLTEKMIRYWKRQEDLLKPATRLKSDLHQSAAKWPEVEQERAPAPATADAAILTDFLQLRLAAAVRHTTTFRFVKLNVGLVSPH</sequence>
<reference evidence="1" key="1">
    <citation type="submission" date="2023-08" db="EMBL/GenBank/DDBJ databases">
        <authorList>
            <person name="Alioto T."/>
            <person name="Alioto T."/>
            <person name="Gomez Garrido J."/>
        </authorList>
    </citation>
    <scope>NUCLEOTIDE SEQUENCE</scope>
</reference>
<accession>A0AA36B3M1</accession>
<organism evidence="1 2">
    <name type="scientific">Octopus vulgaris</name>
    <name type="common">Common octopus</name>
    <dbReference type="NCBI Taxonomy" id="6645"/>
    <lineage>
        <taxon>Eukaryota</taxon>
        <taxon>Metazoa</taxon>
        <taxon>Spiralia</taxon>
        <taxon>Lophotrochozoa</taxon>
        <taxon>Mollusca</taxon>
        <taxon>Cephalopoda</taxon>
        <taxon>Coleoidea</taxon>
        <taxon>Octopodiformes</taxon>
        <taxon>Octopoda</taxon>
        <taxon>Incirrata</taxon>
        <taxon>Octopodidae</taxon>
        <taxon>Octopus</taxon>
    </lineage>
</organism>
<dbReference type="Proteomes" id="UP001162480">
    <property type="component" value="Chromosome 8"/>
</dbReference>
<keyword evidence="2" id="KW-1185">Reference proteome</keyword>
<evidence type="ECO:0000313" key="2">
    <source>
        <dbReference type="Proteomes" id="UP001162480"/>
    </source>
</evidence>
<protein>
    <recommendedName>
        <fullName evidence="3">Brinker DNA-binding domain-containing protein</fullName>
    </recommendedName>
</protein>
<name>A0AA36B3M1_OCTVU</name>
<gene>
    <name evidence="1" type="ORF">OCTVUL_1B004786</name>
</gene>
<dbReference type="AlphaFoldDB" id="A0AA36B3M1"/>
<dbReference type="EMBL" id="OX597821">
    <property type="protein sequence ID" value="CAI9726749.1"/>
    <property type="molecule type" value="Genomic_DNA"/>
</dbReference>
<evidence type="ECO:0000313" key="1">
    <source>
        <dbReference type="EMBL" id="CAI9726749.1"/>
    </source>
</evidence>
<proteinExistence type="predicted"/>